<dbReference type="EMBL" id="REGN01004365">
    <property type="protein sequence ID" value="RNA17846.1"/>
    <property type="molecule type" value="Genomic_DNA"/>
</dbReference>
<gene>
    <name evidence="1" type="ORF">BpHYR1_038556</name>
</gene>
<name>A0A3M7R2Q3_BRAPC</name>
<dbReference type="Proteomes" id="UP000276133">
    <property type="component" value="Unassembled WGS sequence"/>
</dbReference>
<organism evidence="1 2">
    <name type="scientific">Brachionus plicatilis</name>
    <name type="common">Marine rotifer</name>
    <name type="synonym">Brachionus muelleri</name>
    <dbReference type="NCBI Taxonomy" id="10195"/>
    <lineage>
        <taxon>Eukaryota</taxon>
        <taxon>Metazoa</taxon>
        <taxon>Spiralia</taxon>
        <taxon>Gnathifera</taxon>
        <taxon>Rotifera</taxon>
        <taxon>Eurotatoria</taxon>
        <taxon>Monogononta</taxon>
        <taxon>Pseudotrocha</taxon>
        <taxon>Ploima</taxon>
        <taxon>Brachionidae</taxon>
        <taxon>Brachionus</taxon>
    </lineage>
</organism>
<keyword evidence="2" id="KW-1185">Reference proteome</keyword>
<sequence>MTFVKLIANLDIQQKIARLLKERVSERLFLVRNQRRIQRGAVGCSNAPIQKLKVAESPIIKNRTLFFRE</sequence>
<evidence type="ECO:0000313" key="1">
    <source>
        <dbReference type="EMBL" id="RNA17846.1"/>
    </source>
</evidence>
<accession>A0A3M7R2Q3</accession>
<comment type="caution">
    <text evidence="1">The sequence shown here is derived from an EMBL/GenBank/DDBJ whole genome shotgun (WGS) entry which is preliminary data.</text>
</comment>
<proteinExistence type="predicted"/>
<reference evidence="1 2" key="1">
    <citation type="journal article" date="2018" name="Sci. Rep.">
        <title>Genomic signatures of local adaptation to the degree of environmental predictability in rotifers.</title>
        <authorList>
            <person name="Franch-Gras L."/>
            <person name="Hahn C."/>
            <person name="Garcia-Roger E.M."/>
            <person name="Carmona M.J."/>
            <person name="Serra M."/>
            <person name="Gomez A."/>
        </authorList>
    </citation>
    <scope>NUCLEOTIDE SEQUENCE [LARGE SCALE GENOMIC DNA]</scope>
    <source>
        <strain evidence="1">HYR1</strain>
    </source>
</reference>
<dbReference type="AlphaFoldDB" id="A0A3M7R2Q3"/>
<protein>
    <submittedName>
        <fullName evidence="1">Uncharacterized protein</fullName>
    </submittedName>
</protein>
<evidence type="ECO:0000313" key="2">
    <source>
        <dbReference type="Proteomes" id="UP000276133"/>
    </source>
</evidence>